<keyword evidence="3" id="KW-0233">DNA recombination</keyword>
<dbReference type="InterPro" id="IPR011010">
    <property type="entry name" value="DNA_brk_join_enz"/>
</dbReference>
<dbReference type="Pfam" id="PF00589">
    <property type="entry name" value="Phage_integrase"/>
    <property type="match status" value="1"/>
</dbReference>
<dbReference type="InterPro" id="IPR010998">
    <property type="entry name" value="Integrase_recombinase_N"/>
</dbReference>
<protein>
    <submittedName>
        <fullName evidence="7">Tn3 family resolvase</fullName>
    </submittedName>
</protein>
<dbReference type="GO" id="GO:0003677">
    <property type="term" value="F:DNA binding"/>
    <property type="evidence" value="ECO:0007669"/>
    <property type="project" value="UniProtKB-UniRule"/>
</dbReference>
<feature type="domain" description="Core-binding (CB)" evidence="6">
    <location>
        <begin position="1"/>
        <end position="73"/>
    </location>
</feature>
<dbReference type="CDD" id="cd00799">
    <property type="entry name" value="INT_Cre_C"/>
    <property type="match status" value="1"/>
</dbReference>
<evidence type="ECO:0000313" key="7">
    <source>
        <dbReference type="EMBL" id="MBE8717516.1"/>
    </source>
</evidence>
<dbReference type="InterPro" id="IPR002104">
    <property type="entry name" value="Integrase_catalytic"/>
</dbReference>
<dbReference type="InterPro" id="IPR052925">
    <property type="entry name" value="Phage_Integrase-like_Recomb"/>
</dbReference>
<evidence type="ECO:0000259" key="5">
    <source>
        <dbReference type="PROSITE" id="PS51898"/>
    </source>
</evidence>
<accession>A0A928V606</accession>
<dbReference type="AlphaFoldDB" id="A0A928V606"/>
<comment type="caution">
    <text evidence="7">The sequence shown here is derived from an EMBL/GenBank/DDBJ whole genome shotgun (WGS) entry which is preliminary data.</text>
</comment>
<dbReference type="GO" id="GO:0006310">
    <property type="term" value="P:DNA recombination"/>
    <property type="evidence" value="ECO:0007669"/>
    <property type="project" value="UniProtKB-KW"/>
</dbReference>
<evidence type="ECO:0000259" key="6">
    <source>
        <dbReference type="PROSITE" id="PS51900"/>
    </source>
</evidence>
<feature type="domain" description="Tyr recombinase" evidence="5">
    <location>
        <begin position="119"/>
        <end position="313"/>
    </location>
</feature>
<dbReference type="EMBL" id="PRDL01000001">
    <property type="protein sequence ID" value="MBE8717516.1"/>
    <property type="molecule type" value="Genomic_DNA"/>
</dbReference>
<evidence type="ECO:0000256" key="4">
    <source>
        <dbReference type="PROSITE-ProRule" id="PRU01248"/>
    </source>
</evidence>
<dbReference type="InterPro" id="IPR013762">
    <property type="entry name" value="Integrase-like_cat_sf"/>
</dbReference>
<gene>
    <name evidence="7" type="ORF">C4F51_09970</name>
</gene>
<evidence type="ECO:0000256" key="2">
    <source>
        <dbReference type="ARBA" id="ARBA00023125"/>
    </source>
</evidence>
<dbReference type="SUPFAM" id="SSF56349">
    <property type="entry name" value="DNA breaking-rejoining enzymes"/>
    <property type="match status" value="1"/>
</dbReference>
<sequence length="322" mass="36080">MHSIDTYINAATRENTRRSYRSAIEHFEVEWGGFLPATADSIARYLADYAANLAVNTLRQRLAAISQWHIEQGFPDPTKSPMVKKVIKGIQSVHPPQITQAKPLALGHLEQIDEWLDGQIVNALSRGDQPALLRARRDRAIVLLGFWRGFRSDELSRLEVQHIVLTPGQGMTLFLPHTKTLHQGTTFKAPALNRLCPLQAYEAWRDAAKLTNGPVFQGINRWGQLSGRTINPTSYIPLLRGLFEAAGVADAALYSSHSLRRGFATWASTSGWDLKTLMDYVGWKDMRSAMRYIEGADPFAHHRINAELATHAAHNKTLEVLL</sequence>
<dbReference type="InterPro" id="IPR044068">
    <property type="entry name" value="CB"/>
</dbReference>
<organism evidence="7 8">
    <name type="scientific">Cellvibrio polysaccharolyticus</name>
    <dbReference type="NCBI Taxonomy" id="2082724"/>
    <lineage>
        <taxon>Bacteria</taxon>
        <taxon>Pseudomonadati</taxon>
        <taxon>Pseudomonadota</taxon>
        <taxon>Gammaproteobacteria</taxon>
        <taxon>Cellvibrionales</taxon>
        <taxon>Cellvibrionaceae</taxon>
        <taxon>Cellvibrio</taxon>
    </lineage>
</organism>
<dbReference type="PROSITE" id="PS51900">
    <property type="entry name" value="CB"/>
    <property type="match status" value="1"/>
</dbReference>
<keyword evidence="1" id="KW-0229">DNA integration</keyword>
<name>A0A928V606_9GAMM</name>
<dbReference type="PANTHER" id="PTHR34605">
    <property type="entry name" value="PHAGE_INTEGRASE DOMAIN-CONTAINING PROTEIN"/>
    <property type="match status" value="1"/>
</dbReference>
<evidence type="ECO:0000313" key="8">
    <source>
        <dbReference type="Proteomes" id="UP000652567"/>
    </source>
</evidence>
<dbReference type="Gene3D" id="1.10.443.10">
    <property type="entry name" value="Intergrase catalytic core"/>
    <property type="match status" value="1"/>
</dbReference>
<proteinExistence type="predicted"/>
<evidence type="ECO:0000256" key="1">
    <source>
        <dbReference type="ARBA" id="ARBA00022908"/>
    </source>
</evidence>
<keyword evidence="2 4" id="KW-0238">DNA-binding</keyword>
<dbReference type="Proteomes" id="UP000652567">
    <property type="component" value="Unassembled WGS sequence"/>
</dbReference>
<reference evidence="7" key="1">
    <citation type="submission" date="2018-07" db="EMBL/GenBank/DDBJ databases">
        <title>Genome assembly of strain Ka43.</title>
        <authorList>
            <person name="Kukolya J."/>
            <person name="Nagy I."/>
            <person name="Horvath B."/>
            <person name="Toth A."/>
        </authorList>
    </citation>
    <scope>NUCLEOTIDE SEQUENCE</scope>
    <source>
        <strain evidence="7">KB43</strain>
    </source>
</reference>
<dbReference type="Gene3D" id="1.10.150.130">
    <property type="match status" value="1"/>
</dbReference>
<dbReference type="RefSeq" id="WP_193909408.1">
    <property type="nucleotide sequence ID" value="NZ_PRDL01000001.1"/>
</dbReference>
<dbReference type="GO" id="GO:0015074">
    <property type="term" value="P:DNA integration"/>
    <property type="evidence" value="ECO:0007669"/>
    <property type="project" value="UniProtKB-KW"/>
</dbReference>
<evidence type="ECO:0000256" key="3">
    <source>
        <dbReference type="ARBA" id="ARBA00023172"/>
    </source>
</evidence>
<dbReference type="PANTHER" id="PTHR34605:SF3">
    <property type="entry name" value="P CELL-TYPE AGGLUTINATION PROTEIN MAP4-LIKE-RELATED"/>
    <property type="match status" value="1"/>
</dbReference>
<keyword evidence="8" id="KW-1185">Reference proteome</keyword>
<dbReference type="PROSITE" id="PS51898">
    <property type="entry name" value="TYR_RECOMBINASE"/>
    <property type="match status" value="1"/>
</dbReference>
<dbReference type="SUPFAM" id="SSF47823">
    <property type="entry name" value="lambda integrase-like, N-terminal domain"/>
    <property type="match status" value="1"/>
</dbReference>